<sequence>MSTNVEQRSTIEPSSVQTTVPATASSAASSSSKISMFTAKSGFVIPKNKLSGSLVPIFRGSKKTGGSDVVNEESTKEVQRKTKWGTDLTQDPAVRKGIALAYQTRVDQITKQLTVGILEAEDNEDSPLPAQGDPQSSFDRNNTEESDLLEIEKREAIGEILKLNPSYKAPPDYKPLLKEAKVSVPMRDKDTSSHGEGKRPAKGHLSNEEGSIWPRIIVQRRKRASSQTHPPMEEGSVRPRRVLPRCAPKIKEFPGYNFIGIIFDPASDTQKRLEKETGAKIRVFGTKARKGEKVEITASDGNEAKGTFEELYVQVSADTYEKVDAAVALIEMLVTPVSVNQSGVSTTPTSVNTENAAVVEQSQGTSTPNTTPPFGVNQEPANPMMGSAQAPQAQFQPYQGSWFPVGPPQTPTHPPSGFVLPPNANQVQPSSTPFNPSQHMPSLFGPRPFPSQNPSLGLSRPQQPVLQRPFMVQPPPFGQYGPPRNPQPGVSAPPPFMGNQPSSSGHSPIARTLGPSLSQHMPITTSGSLPTLFPSQGFRTMTSQSIIGSGAPPSNNSTVNMVSPRPMQSSSPIPPSQLFMARAATPNPTPNPLFGSNPIAPPVASTSTPPPPPLPPPSQGGIPSFTPIKPQHPIAGDFTFQPHWPHNSASQAVPRPGTQPMMQNMRPTNPIAPPPQLPQSPSFRPAIQPSSSQPLMQGIIPRPQLSNQMNPFAGNPTANLAPLRNPLFSNPTPMPPNSVGPQMGLRNLNQTPFPHRPGIPLQIPPNFQAAGGRPPNQHRGGPAFGPGSQQIYDPFSPSSVSAAAIQGGAVPKMRRQESDPEYEDLMASVGVK</sequence>
<proteinExistence type="predicted"/>
<feature type="compositionally biased region" description="Low complexity" evidence="2">
    <location>
        <begin position="388"/>
        <end position="399"/>
    </location>
</feature>
<feature type="region of interest" description="Disordered" evidence="2">
    <location>
        <begin position="1"/>
        <end position="32"/>
    </location>
</feature>
<dbReference type="Gene3D" id="3.30.1370.10">
    <property type="entry name" value="K Homology domain, type 1"/>
    <property type="match status" value="1"/>
</dbReference>
<organism evidence="4 5">
    <name type="scientific">Rhododendron simsii</name>
    <name type="common">Sims's rhododendron</name>
    <dbReference type="NCBI Taxonomy" id="118357"/>
    <lineage>
        <taxon>Eukaryota</taxon>
        <taxon>Viridiplantae</taxon>
        <taxon>Streptophyta</taxon>
        <taxon>Embryophyta</taxon>
        <taxon>Tracheophyta</taxon>
        <taxon>Spermatophyta</taxon>
        <taxon>Magnoliopsida</taxon>
        <taxon>eudicotyledons</taxon>
        <taxon>Gunneridae</taxon>
        <taxon>Pentapetalae</taxon>
        <taxon>asterids</taxon>
        <taxon>Ericales</taxon>
        <taxon>Ericaceae</taxon>
        <taxon>Ericoideae</taxon>
        <taxon>Rhodoreae</taxon>
        <taxon>Rhododendron</taxon>
    </lineage>
</organism>
<feature type="region of interest" description="Disordered" evidence="2">
    <location>
        <begin position="183"/>
        <end position="207"/>
    </location>
</feature>
<feature type="compositionally biased region" description="Polar residues" evidence="2">
    <location>
        <begin position="787"/>
        <end position="801"/>
    </location>
</feature>
<feature type="compositionally biased region" description="Polar residues" evidence="2">
    <location>
        <begin position="1"/>
        <end position="13"/>
    </location>
</feature>
<keyword evidence="5" id="KW-1185">Reference proteome</keyword>
<dbReference type="InterPro" id="IPR055256">
    <property type="entry name" value="KH_1_KHDC4/BBP-like"/>
</dbReference>
<feature type="region of interest" description="Disordered" evidence="2">
    <location>
        <begin position="121"/>
        <end position="141"/>
    </location>
</feature>
<dbReference type="EMBL" id="WJXA01000013">
    <property type="protein sequence ID" value="KAF7120056.1"/>
    <property type="molecule type" value="Genomic_DNA"/>
</dbReference>
<feature type="region of interest" description="Disordered" evidence="2">
    <location>
        <begin position="768"/>
        <end position="832"/>
    </location>
</feature>
<dbReference type="GO" id="GO:0048024">
    <property type="term" value="P:regulation of mRNA splicing, via spliceosome"/>
    <property type="evidence" value="ECO:0007669"/>
    <property type="project" value="TreeGrafter"/>
</dbReference>
<dbReference type="PANTHER" id="PTHR11208:SF98">
    <property type="entry name" value="RNA-BINDING KH DOMAIN-CONTAINING PROTEIN"/>
    <property type="match status" value="1"/>
</dbReference>
<dbReference type="Proteomes" id="UP000626092">
    <property type="component" value="Unassembled WGS sequence"/>
</dbReference>
<feature type="compositionally biased region" description="Polar residues" evidence="2">
    <location>
        <begin position="341"/>
        <end position="369"/>
    </location>
</feature>
<feature type="compositionally biased region" description="Pro residues" evidence="2">
    <location>
        <begin position="608"/>
        <end position="618"/>
    </location>
</feature>
<feature type="domain" description="KHDC4/BBP-like KH-domain type I" evidence="3">
    <location>
        <begin position="254"/>
        <end position="334"/>
    </location>
</feature>
<name>A0A834L648_RHOSS</name>
<evidence type="ECO:0000313" key="5">
    <source>
        <dbReference type="Proteomes" id="UP000626092"/>
    </source>
</evidence>
<feature type="region of interest" description="Disordered" evidence="2">
    <location>
        <begin position="61"/>
        <end position="84"/>
    </location>
</feature>
<comment type="caution">
    <text evidence="4">The sequence shown here is derived from an EMBL/GenBank/DDBJ whole genome shotgun (WGS) entry which is preliminary data.</text>
</comment>
<dbReference type="OrthoDB" id="6777263at2759"/>
<evidence type="ECO:0000256" key="2">
    <source>
        <dbReference type="SAM" id="MobiDB-lite"/>
    </source>
</evidence>
<accession>A0A834L648</accession>
<dbReference type="SUPFAM" id="SSF54791">
    <property type="entry name" value="Eukaryotic type KH-domain (KH-domain type I)"/>
    <property type="match status" value="1"/>
</dbReference>
<feature type="compositionally biased region" description="Basic and acidic residues" evidence="2">
    <location>
        <begin position="183"/>
        <end position="199"/>
    </location>
</feature>
<feature type="compositionally biased region" description="Pro residues" evidence="2">
    <location>
        <begin position="405"/>
        <end position="414"/>
    </location>
</feature>
<dbReference type="GO" id="GO:0003729">
    <property type="term" value="F:mRNA binding"/>
    <property type="evidence" value="ECO:0007669"/>
    <property type="project" value="TreeGrafter"/>
</dbReference>
<dbReference type="InterPro" id="IPR036612">
    <property type="entry name" value="KH_dom_type_1_sf"/>
</dbReference>
<reference evidence="4" key="1">
    <citation type="submission" date="2019-11" db="EMBL/GenBank/DDBJ databases">
        <authorList>
            <person name="Liu Y."/>
            <person name="Hou J."/>
            <person name="Li T.-Q."/>
            <person name="Guan C.-H."/>
            <person name="Wu X."/>
            <person name="Wu H.-Z."/>
            <person name="Ling F."/>
            <person name="Zhang R."/>
            <person name="Shi X.-G."/>
            <person name="Ren J.-P."/>
            <person name="Chen E.-F."/>
            <person name="Sun J.-M."/>
        </authorList>
    </citation>
    <scope>NUCLEOTIDE SEQUENCE</scope>
    <source>
        <strain evidence="4">Adult_tree_wgs_1</strain>
        <tissue evidence="4">Leaves</tissue>
    </source>
</reference>
<dbReference type="AlphaFoldDB" id="A0A834L648"/>
<protein>
    <recommendedName>
        <fullName evidence="3">KHDC4/BBP-like KH-domain type I domain-containing protein</fullName>
    </recommendedName>
</protein>
<feature type="compositionally biased region" description="Polar residues" evidence="2">
    <location>
        <begin position="515"/>
        <end position="529"/>
    </location>
</feature>
<evidence type="ECO:0000256" key="1">
    <source>
        <dbReference type="ARBA" id="ARBA00022884"/>
    </source>
</evidence>
<dbReference type="PANTHER" id="PTHR11208">
    <property type="entry name" value="RNA-BINDING PROTEIN RELATED"/>
    <property type="match status" value="1"/>
</dbReference>
<feature type="compositionally biased region" description="Polar residues" evidence="2">
    <location>
        <begin position="423"/>
        <end position="440"/>
    </location>
</feature>
<evidence type="ECO:0000259" key="3">
    <source>
        <dbReference type="Pfam" id="PF22675"/>
    </source>
</evidence>
<feature type="region of interest" description="Disordered" evidence="2">
    <location>
        <begin position="341"/>
        <end position="440"/>
    </location>
</feature>
<evidence type="ECO:0000313" key="4">
    <source>
        <dbReference type="EMBL" id="KAF7120056.1"/>
    </source>
</evidence>
<feature type="compositionally biased region" description="Pro residues" evidence="2">
    <location>
        <begin position="478"/>
        <end position="496"/>
    </location>
</feature>
<dbReference type="GO" id="GO:0005634">
    <property type="term" value="C:nucleus"/>
    <property type="evidence" value="ECO:0007669"/>
    <property type="project" value="TreeGrafter"/>
</dbReference>
<dbReference type="InterPro" id="IPR045071">
    <property type="entry name" value="BBP-like"/>
</dbReference>
<dbReference type="Pfam" id="PF22675">
    <property type="entry name" value="KH-I_KHDC4-BBP"/>
    <property type="match status" value="1"/>
</dbReference>
<keyword evidence="1" id="KW-0694">RNA-binding</keyword>
<feature type="compositionally biased region" description="Low complexity" evidence="2">
    <location>
        <begin position="14"/>
        <end position="32"/>
    </location>
</feature>
<gene>
    <name evidence="4" type="ORF">RHSIM_Rhsim13G0230200</name>
</gene>
<feature type="region of interest" description="Disordered" evidence="2">
    <location>
        <begin position="478"/>
        <end position="529"/>
    </location>
</feature>
<feature type="region of interest" description="Disordered" evidence="2">
    <location>
        <begin position="585"/>
        <end position="619"/>
    </location>
</feature>